<proteinExistence type="predicted"/>
<evidence type="ECO:0000313" key="1">
    <source>
        <dbReference type="EMBL" id="PIO46870.1"/>
    </source>
</evidence>
<reference evidence="2" key="1">
    <citation type="journal article" date="2017" name="Int J Environ Stud">
        <title>Does the Miocene-Pliocene relict legume Oxytropis triphylla form nitrogen-fixing nodules with a combination of bacterial strains?</title>
        <authorList>
            <person name="Safronova V."/>
            <person name="Belimov A."/>
            <person name="Sazanova A."/>
            <person name="Kuznetsova I."/>
            <person name="Popova J."/>
            <person name="Andronov E."/>
            <person name="Verkhozina A."/>
            <person name="Tikhonovich I."/>
        </authorList>
    </citation>
    <scope>NUCLEOTIDE SEQUENCE [LARGE SCALE GENOMIC DNA]</scope>
    <source>
        <strain evidence="2">Tri-38</strain>
    </source>
</reference>
<sequence length="258" mass="27862">MPSDELLVAFLDGELEAGERERIDNLIKADEAVAKRFDFLSRSEMPFFDAFEPLLENAPAAHLESILNNLPAPGANEPAVNGWKRRGFIAAAIAAVFVGVVADRAFLGMRGSPEGNETGGWRAVVAEYVALYTADTLADLPSDGQSQAQELRNVGSKLGISLPVEAVTLPGIPLKRAQILEYDGRPLGQLAYLDPVHGPLALCIVQSSKGAKPPQTEQRRGMNVIFWADDAHGFMLIGRNPVDQLSVLTEKFRTALTA</sequence>
<dbReference type="OrthoDB" id="7006010at2"/>
<comment type="caution">
    <text evidence="1">The sequence shown here is derived from an EMBL/GenBank/DDBJ whole genome shotgun (WGS) entry which is preliminary data.</text>
</comment>
<keyword evidence="2" id="KW-1185">Reference proteome</keyword>
<dbReference type="AlphaFoldDB" id="A0A2N9W552"/>
<protein>
    <submittedName>
        <fullName evidence="1">Fis family transcriptional regulator</fullName>
    </submittedName>
</protein>
<dbReference type="KEGG" id="pht:BLM14_08840"/>
<accession>A0A2N9W552</accession>
<gene>
    <name evidence="1" type="ORF">B5P45_03245</name>
</gene>
<dbReference type="Proteomes" id="UP000232163">
    <property type="component" value="Unassembled WGS sequence"/>
</dbReference>
<evidence type="ECO:0000313" key="2">
    <source>
        <dbReference type="Proteomes" id="UP000232163"/>
    </source>
</evidence>
<dbReference type="EMBL" id="MZMT01000003">
    <property type="protein sequence ID" value="PIO46870.1"/>
    <property type="molecule type" value="Genomic_DNA"/>
</dbReference>
<name>A0A2N9W552_9HYPH</name>
<organism evidence="1 2">
    <name type="scientific">Phyllobacterium zundukense</name>
    <dbReference type="NCBI Taxonomy" id="1867719"/>
    <lineage>
        <taxon>Bacteria</taxon>
        <taxon>Pseudomonadati</taxon>
        <taxon>Pseudomonadota</taxon>
        <taxon>Alphaproteobacteria</taxon>
        <taxon>Hyphomicrobiales</taxon>
        <taxon>Phyllobacteriaceae</taxon>
        <taxon>Phyllobacterium</taxon>
    </lineage>
</organism>